<keyword evidence="3" id="KW-1185">Reference proteome</keyword>
<accession>A0ABS7PYN6</accession>
<feature type="region of interest" description="Disordered" evidence="1">
    <location>
        <begin position="117"/>
        <end position="136"/>
    </location>
</feature>
<protein>
    <recommendedName>
        <fullName evidence="4">DUF2946 domain-containing protein</fullName>
    </recommendedName>
</protein>
<sequence length="136" mass="14127">MNAWRRSFTGRNRAVALWILAAALMLRILVPTGWMPVVGGDGMTRITLCTGEGRVVAWVDRSGDVHKQGTPKSDPRHDQPCAFSGLALALADAPPPAITASHAIPADRPAGFPAIISVGRGLPAPPPPATGPPVTA</sequence>
<evidence type="ECO:0000313" key="3">
    <source>
        <dbReference type="Proteomes" id="UP000706039"/>
    </source>
</evidence>
<organism evidence="2 3">
    <name type="scientific">Sphingomonas colocasiae</name>
    <dbReference type="NCBI Taxonomy" id="1848973"/>
    <lineage>
        <taxon>Bacteria</taxon>
        <taxon>Pseudomonadati</taxon>
        <taxon>Pseudomonadota</taxon>
        <taxon>Alphaproteobacteria</taxon>
        <taxon>Sphingomonadales</taxon>
        <taxon>Sphingomonadaceae</taxon>
        <taxon>Sphingomonas</taxon>
    </lineage>
</organism>
<proteinExistence type="predicted"/>
<gene>
    <name evidence="2" type="ORF">K7G82_27455</name>
</gene>
<name>A0ABS7PYN6_9SPHN</name>
<feature type="compositionally biased region" description="Pro residues" evidence="1">
    <location>
        <begin position="123"/>
        <end position="136"/>
    </location>
</feature>
<dbReference type="Proteomes" id="UP000706039">
    <property type="component" value="Unassembled WGS sequence"/>
</dbReference>
<dbReference type="RefSeq" id="WP_222993351.1">
    <property type="nucleotide sequence ID" value="NZ_JAINVV010000014.1"/>
</dbReference>
<dbReference type="EMBL" id="JAINVV010000014">
    <property type="protein sequence ID" value="MBY8826069.1"/>
    <property type="molecule type" value="Genomic_DNA"/>
</dbReference>
<evidence type="ECO:0000313" key="2">
    <source>
        <dbReference type="EMBL" id="MBY8826069.1"/>
    </source>
</evidence>
<reference evidence="2 3" key="1">
    <citation type="submission" date="2021-08" db="EMBL/GenBank/DDBJ databases">
        <authorList>
            <person name="Tuo L."/>
        </authorList>
    </citation>
    <scope>NUCLEOTIDE SEQUENCE [LARGE SCALE GENOMIC DNA]</scope>
    <source>
        <strain evidence="2 3">JCM 31229</strain>
    </source>
</reference>
<evidence type="ECO:0000256" key="1">
    <source>
        <dbReference type="SAM" id="MobiDB-lite"/>
    </source>
</evidence>
<comment type="caution">
    <text evidence="2">The sequence shown here is derived from an EMBL/GenBank/DDBJ whole genome shotgun (WGS) entry which is preliminary data.</text>
</comment>
<evidence type="ECO:0008006" key="4">
    <source>
        <dbReference type="Google" id="ProtNLM"/>
    </source>
</evidence>